<feature type="region of interest" description="Disordered" evidence="3">
    <location>
        <begin position="342"/>
        <end position="363"/>
    </location>
</feature>
<evidence type="ECO:0000313" key="7">
    <source>
        <dbReference type="Proteomes" id="UP000039865"/>
    </source>
</evidence>
<evidence type="ECO:0000256" key="1">
    <source>
        <dbReference type="ARBA" id="ARBA00022803"/>
    </source>
</evidence>
<keyword evidence="1" id="KW-0802">TPR repeat</keyword>
<dbReference type="PANTHER" id="PTHR12558:SF13">
    <property type="entry name" value="CELL DIVISION CYCLE PROTEIN 27 HOMOLOG"/>
    <property type="match status" value="1"/>
</dbReference>
<dbReference type="Pfam" id="PF13181">
    <property type="entry name" value="TPR_8"/>
    <property type="match status" value="1"/>
</dbReference>
<dbReference type="SUPFAM" id="SSF51206">
    <property type="entry name" value="cAMP-binding domain-like"/>
    <property type="match status" value="2"/>
</dbReference>
<dbReference type="InterPro" id="IPR014710">
    <property type="entry name" value="RmlC-like_jellyroll"/>
</dbReference>
<dbReference type="SUPFAM" id="SSF48452">
    <property type="entry name" value="TPR-like"/>
    <property type="match status" value="1"/>
</dbReference>
<dbReference type="InterPro" id="IPR011990">
    <property type="entry name" value="TPR-like_helical_dom_sf"/>
</dbReference>
<dbReference type="PANTHER" id="PTHR12558">
    <property type="entry name" value="CELL DIVISION CYCLE 16,23,27"/>
    <property type="match status" value="1"/>
</dbReference>
<evidence type="ECO:0000256" key="2">
    <source>
        <dbReference type="ARBA" id="ARBA00038210"/>
    </source>
</evidence>
<dbReference type="InParanoid" id="A0A078B3C6"/>
<dbReference type="InterPro" id="IPR018490">
    <property type="entry name" value="cNMP-bd_dom_sf"/>
</dbReference>
<dbReference type="Proteomes" id="UP000039865">
    <property type="component" value="Unassembled WGS sequence"/>
</dbReference>
<reference evidence="6 7" key="1">
    <citation type="submission" date="2014-06" db="EMBL/GenBank/DDBJ databases">
        <authorList>
            <person name="Swart Estienne"/>
        </authorList>
    </citation>
    <scope>NUCLEOTIDE SEQUENCE [LARGE SCALE GENOMIC DNA]</scope>
    <source>
        <strain evidence="6 7">130c</strain>
    </source>
</reference>
<evidence type="ECO:0000256" key="3">
    <source>
        <dbReference type="SAM" id="MobiDB-lite"/>
    </source>
</evidence>
<accession>A0A078B3C6</accession>
<organism evidence="6 7">
    <name type="scientific">Stylonychia lemnae</name>
    <name type="common">Ciliate</name>
    <dbReference type="NCBI Taxonomy" id="5949"/>
    <lineage>
        <taxon>Eukaryota</taxon>
        <taxon>Sar</taxon>
        <taxon>Alveolata</taxon>
        <taxon>Ciliophora</taxon>
        <taxon>Intramacronucleata</taxon>
        <taxon>Spirotrichea</taxon>
        <taxon>Stichotrichia</taxon>
        <taxon>Sporadotrichida</taxon>
        <taxon>Oxytrichidae</taxon>
        <taxon>Stylonychinae</taxon>
        <taxon>Stylonychia</taxon>
    </lineage>
</organism>
<feature type="domain" description="Cyclic nucleotide-binding" evidence="5">
    <location>
        <begin position="970"/>
        <end position="1006"/>
    </location>
</feature>
<dbReference type="OMA" id="ICIDIPL"/>
<dbReference type="AlphaFoldDB" id="A0A078B3C6"/>
<evidence type="ECO:0000259" key="5">
    <source>
        <dbReference type="PROSITE" id="PS50042"/>
    </source>
</evidence>
<evidence type="ECO:0000313" key="6">
    <source>
        <dbReference type="EMBL" id="CDW89030.1"/>
    </source>
</evidence>
<dbReference type="EMBL" id="CCKQ01017158">
    <property type="protein sequence ID" value="CDW89030.1"/>
    <property type="molecule type" value="Genomic_DNA"/>
</dbReference>
<keyword evidence="4" id="KW-0812">Transmembrane</keyword>
<dbReference type="Gene3D" id="1.25.40.10">
    <property type="entry name" value="Tetratricopeptide repeat domain"/>
    <property type="match status" value="1"/>
</dbReference>
<name>A0A078B3C6_STYLE</name>
<feature type="transmembrane region" description="Helical" evidence="4">
    <location>
        <begin position="51"/>
        <end position="70"/>
    </location>
</feature>
<protein>
    <submittedName>
        <fullName evidence="6">Tpr domain containing protein</fullName>
    </submittedName>
</protein>
<gene>
    <name evidence="6" type="primary">Contig13867.g14799</name>
    <name evidence="6" type="ORF">STYLEM_18158</name>
</gene>
<feature type="region of interest" description="Disordered" evidence="3">
    <location>
        <begin position="212"/>
        <end position="249"/>
    </location>
</feature>
<keyword evidence="7" id="KW-1185">Reference proteome</keyword>
<dbReference type="PROSITE" id="PS50042">
    <property type="entry name" value="CNMP_BINDING_3"/>
    <property type="match status" value="1"/>
</dbReference>
<feature type="compositionally biased region" description="Polar residues" evidence="3">
    <location>
        <begin position="217"/>
        <end position="226"/>
    </location>
</feature>
<dbReference type="Gene3D" id="2.60.120.10">
    <property type="entry name" value="Jelly Rolls"/>
    <property type="match status" value="1"/>
</dbReference>
<dbReference type="InterPro" id="IPR019734">
    <property type="entry name" value="TPR_rpt"/>
</dbReference>
<sequence length="1071" mass="124723">MGDKHQGKQKLTENSVDKIKKNVQELIRLESGDIKTCKDLKCDKKYPHQHLLTHGMVFKLLLILPIFLLIDHLTLYPKNKQIESFVDTLPQYLSEEEMNPSNIIQQLRFQKKKQQQHSIQQQDQVNDIVKKHQRKMEIVKQENFEDHKIPNRYAQNRMNSSLNELMSRTEIEGTVNKLKQVPKDFIINPVIGATYVLKNNRQKSNDYISRLDKQHQKQQQVSANNGQSTLQTRTLSSTNKSQEGKYRTKDLDQTMMHTVKQDSKNQTFMDLTKNYANFQGFDPKSASHSRRKRIGVYRLLSPRTKIQEARMKDFNNTIKTNSDQMMDFSSLLMSKLGSDSTKLNSEYKNDTTSSSKPNNSQLTDINARDFNKQIQTIQSKDANSGINSSLTKGFSTIQNSPRIASTVTPQNKNDQNENVTSRVKFYKKDTEIFLKDKLKSKIKNNFANRKDRHIFTYHIEQEEIEPANFDYDFCNLLMEQIQPDNKKTRQQVFQDAEFWLTKGFLMQRSEGTEVALDYYKHGIRVNPWNFPCVYNLACVYSHLNQNNNARKWFNLAIKIAPNEADSYFGSAISSFKLRDYKSALQTLQSKPEFSTPESEREYKSLERQLKLQEGKQLIKYVFSIMILPLQTDKKLIEDYLDNYLEIQNQYNTDICIDIPLSASLDNLNQRGRWSNMSLALETMKNLKFLQNIPLDELENLIPKTTLKQVRLGDLIFVEEKIVLVLNGRLILRVHEGPGLNHKIVGQFSQGSILGFKQGDKGISCDSNSWIICASKEAFILEIDEKIYTKMLAAQKKQETEIRLLVLQNVQLFKQLFPLTQKRIVYEYGYIKRFEKGEMILPHHPRSALNLNWVEYYKDFNQNKLQKEIEKNLNDSDLIAQPGKIISPSVYEGYMKALSRKKQNTELLTTIKRSTGFNNQIRKIMFKNISDGVMNILTANSARLSTNNDKQFNSLSSFGGKLKYYIEKRPIMIIMQGKCKVVNNFDSYDVATLKRGDIFGESDFLRNISYDFFGDIIADDDQVEVLVIENPDLIINFTEKKMLVDSFHNRLDGVKYMIQTRYKMSYHDMHRY</sequence>
<dbReference type="GO" id="GO:0051301">
    <property type="term" value="P:cell division"/>
    <property type="evidence" value="ECO:0007669"/>
    <property type="project" value="TreeGrafter"/>
</dbReference>
<comment type="similarity">
    <text evidence="2">Belongs to the APC3/CDC27 family.</text>
</comment>
<keyword evidence="4" id="KW-0472">Membrane</keyword>
<proteinExistence type="inferred from homology"/>
<keyword evidence="4" id="KW-1133">Transmembrane helix</keyword>
<feature type="compositionally biased region" description="Low complexity" evidence="3">
    <location>
        <begin position="227"/>
        <end position="238"/>
    </location>
</feature>
<dbReference type="InterPro" id="IPR000595">
    <property type="entry name" value="cNMP-bd_dom"/>
</dbReference>
<evidence type="ECO:0000256" key="4">
    <source>
        <dbReference type="SAM" id="Phobius"/>
    </source>
</evidence>